<dbReference type="STRING" id="1666912.Ga0058931_2840"/>
<evidence type="ECO:0000256" key="3">
    <source>
        <dbReference type="ARBA" id="ARBA00023163"/>
    </source>
</evidence>
<dbReference type="GO" id="GO:0003700">
    <property type="term" value="F:DNA-binding transcription factor activity"/>
    <property type="evidence" value="ECO:0007669"/>
    <property type="project" value="TreeGrafter"/>
</dbReference>
<keyword evidence="3" id="KW-0804">Transcription</keyword>
<dbReference type="EMBL" id="LJSG01000005">
    <property type="protein sequence ID" value="KPP94543.1"/>
    <property type="molecule type" value="Genomic_DNA"/>
</dbReference>
<dbReference type="SUPFAM" id="SSF47413">
    <property type="entry name" value="lambda repressor-like DNA-binding domains"/>
    <property type="match status" value="1"/>
</dbReference>
<dbReference type="SMART" id="SM00354">
    <property type="entry name" value="HTH_LACI"/>
    <property type="match status" value="1"/>
</dbReference>
<protein>
    <submittedName>
        <fullName evidence="6">LacI family transcriptional regulator</fullName>
    </submittedName>
</protein>
<evidence type="ECO:0000313" key="7">
    <source>
        <dbReference type="Proteomes" id="UP000050413"/>
    </source>
</evidence>
<evidence type="ECO:0000313" key="5">
    <source>
        <dbReference type="EMBL" id="CUX83203.1"/>
    </source>
</evidence>
<dbReference type="Proteomes" id="UP000050413">
    <property type="component" value="Unassembled WGS sequence"/>
</dbReference>
<sequence length="342" mass="35866">MTKRTKPTLIDIAAACDTSIATVSRALSKPGLVQPETLERVRRVAASMGYVPNRRARALVSGRSNTVGVAVPTLASPVFSATLQEMQKTLSANGYQLLIASHEYDPAAEAAALSQLISHGVDALVVVGGARPQTTWALIDSAELPLVQLWEGREGFDRVLVDNHHAGELAAQHLLDLGHCRLGVICGDMAINDRQAARVAGIRAALARAGLDLPDALVSEQPPNVMAGRSGCAAILEQAARPTAIIGTMDLLAMGAMLEAQARGIAVPRALSFIGIDNIDVSAHLSPALTTVDIPATRIGAEAAAMVLRRLSGQVTECERLVLPVIPVIRASTAAYPIRSDA</sequence>
<keyword evidence="2" id="KW-0238">DNA-binding</keyword>
<dbReference type="Pfam" id="PF00356">
    <property type="entry name" value="LacI"/>
    <property type="match status" value="1"/>
</dbReference>
<dbReference type="PROSITE" id="PS50932">
    <property type="entry name" value="HTH_LACI_2"/>
    <property type="match status" value="1"/>
</dbReference>
<keyword evidence="1" id="KW-0805">Transcription regulation</keyword>
<dbReference type="Pfam" id="PF13377">
    <property type="entry name" value="Peripla_BP_3"/>
    <property type="match status" value="1"/>
</dbReference>
<gene>
    <name evidence="5" type="ORF">Ga0058931_2840</name>
    <name evidence="6" type="ORF">HLUCCA05_12035</name>
</gene>
<keyword evidence="8" id="KW-1185">Reference proteome</keyword>
<evidence type="ECO:0000256" key="1">
    <source>
        <dbReference type="ARBA" id="ARBA00023015"/>
    </source>
</evidence>
<comment type="caution">
    <text evidence="6">The sequence shown here is derived from an EMBL/GenBank/DDBJ whole genome shotgun (WGS) entry which is preliminary data.</text>
</comment>
<name>A0A0P7W365_9RHOB</name>
<dbReference type="GO" id="GO:0000976">
    <property type="term" value="F:transcription cis-regulatory region binding"/>
    <property type="evidence" value="ECO:0007669"/>
    <property type="project" value="TreeGrafter"/>
</dbReference>
<reference evidence="6 7" key="1">
    <citation type="submission" date="2015-09" db="EMBL/GenBank/DDBJ databases">
        <title>Identification and resolution of microdiversity through metagenomic sequencing of parallel consortia.</title>
        <authorList>
            <person name="Nelson W.C."/>
            <person name="Romine M.F."/>
            <person name="Lindemann S.R."/>
        </authorList>
    </citation>
    <scope>NUCLEOTIDE SEQUENCE [LARGE SCALE GENOMIC DNA]</scope>
    <source>
        <strain evidence="6">HL-91</strain>
    </source>
</reference>
<proteinExistence type="predicted"/>
<dbReference type="AlphaFoldDB" id="A0A0P7W365"/>
<evidence type="ECO:0000259" key="4">
    <source>
        <dbReference type="PROSITE" id="PS50932"/>
    </source>
</evidence>
<dbReference type="RefSeq" id="WP_072246896.1">
    <property type="nucleotide sequence ID" value="NZ_FBYC01000004.1"/>
</dbReference>
<dbReference type="SUPFAM" id="SSF53822">
    <property type="entry name" value="Periplasmic binding protein-like I"/>
    <property type="match status" value="1"/>
</dbReference>
<dbReference type="EMBL" id="FBYC01000004">
    <property type="protein sequence ID" value="CUX83203.1"/>
    <property type="molecule type" value="Genomic_DNA"/>
</dbReference>
<dbReference type="InterPro" id="IPR046335">
    <property type="entry name" value="LacI/GalR-like_sensor"/>
</dbReference>
<dbReference type="PANTHER" id="PTHR30146">
    <property type="entry name" value="LACI-RELATED TRANSCRIPTIONAL REPRESSOR"/>
    <property type="match status" value="1"/>
</dbReference>
<accession>A0A0P7W365</accession>
<evidence type="ECO:0000313" key="8">
    <source>
        <dbReference type="Proteomes" id="UP000182045"/>
    </source>
</evidence>
<feature type="domain" description="HTH lacI-type" evidence="4">
    <location>
        <begin position="7"/>
        <end position="61"/>
    </location>
</feature>
<dbReference type="InterPro" id="IPR028082">
    <property type="entry name" value="Peripla_BP_I"/>
</dbReference>
<evidence type="ECO:0000313" key="6">
    <source>
        <dbReference type="EMBL" id="KPP94543.1"/>
    </source>
</evidence>
<dbReference type="CDD" id="cd01392">
    <property type="entry name" value="HTH_LacI"/>
    <property type="match status" value="1"/>
</dbReference>
<organism evidence="6 7">
    <name type="scientific">Roseibaca calidilacus</name>
    <dbReference type="NCBI Taxonomy" id="1666912"/>
    <lineage>
        <taxon>Bacteria</taxon>
        <taxon>Pseudomonadati</taxon>
        <taxon>Pseudomonadota</taxon>
        <taxon>Alphaproteobacteria</taxon>
        <taxon>Rhodobacterales</taxon>
        <taxon>Paracoccaceae</taxon>
        <taxon>Roseinatronobacter</taxon>
    </lineage>
</organism>
<dbReference type="OrthoDB" id="60111at2"/>
<dbReference type="Gene3D" id="3.40.50.2300">
    <property type="match status" value="2"/>
</dbReference>
<evidence type="ECO:0000256" key="2">
    <source>
        <dbReference type="ARBA" id="ARBA00023125"/>
    </source>
</evidence>
<dbReference type="Gene3D" id="1.10.260.40">
    <property type="entry name" value="lambda repressor-like DNA-binding domains"/>
    <property type="match status" value="1"/>
</dbReference>
<dbReference type="Proteomes" id="UP000182045">
    <property type="component" value="Unassembled WGS sequence"/>
</dbReference>
<reference evidence="5 8" key="2">
    <citation type="submission" date="2016-01" db="EMBL/GenBank/DDBJ databases">
        <authorList>
            <person name="Varghese N."/>
        </authorList>
    </citation>
    <scope>NUCLEOTIDE SEQUENCE [LARGE SCALE GENOMIC DNA]</scope>
    <source>
        <strain evidence="5 8">HL-91</strain>
    </source>
</reference>
<dbReference type="PANTHER" id="PTHR30146:SF138">
    <property type="entry name" value="TRANSCRIPTIONAL REGULATORY PROTEIN"/>
    <property type="match status" value="1"/>
</dbReference>
<dbReference type="InterPro" id="IPR000843">
    <property type="entry name" value="HTH_LacI"/>
</dbReference>
<dbReference type="InterPro" id="IPR010982">
    <property type="entry name" value="Lambda_DNA-bd_dom_sf"/>
</dbReference>